<dbReference type="Gene3D" id="2.60.120.650">
    <property type="entry name" value="Cupin"/>
    <property type="match status" value="1"/>
</dbReference>
<evidence type="ECO:0000313" key="3">
    <source>
        <dbReference type="Proteomes" id="UP000481153"/>
    </source>
</evidence>
<evidence type="ECO:0000259" key="1">
    <source>
        <dbReference type="PROSITE" id="PS51184"/>
    </source>
</evidence>
<dbReference type="PANTHER" id="PTHR12480:SF35">
    <property type="entry name" value="TRANSCRIPTION FACTOR JUMONJI, JMJC DOMAIN-CONTAINING PROTEIN"/>
    <property type="match status" value="1"/>
</dbReference>
<gene>
    <name evidence="2" type="ORF">Ae201684_000758</name>
</gene>
<organism evidence="2 3">
    <name type="scientific">Aphanomyces euteiches</name>
    <dbReference type="NCBI Taxonomy" id="100861"/>
    <lineage>
        <taxon>Eukaryota</taxon>
        <taxon>Sar</taxon>
        <taxon>Stramenopiles</taxon>
        <taxon>Oomycota</taxon>
        <taxon>Saprolegniomycetes</taxon>
        <taxon>Saprolegniales</taxon>
        <taxon>Verrucalvaceae</taxon>
        <taxon>Aphanomyces</taxon>
    </lineage>
</organism>
<dbReference type="Proteomes" id="UP000481153">
    <property type="component" value="Unassembled WGS sequence"/>
</dbReference>
<proteinExistence type="predicted"/>
<dbReference type="GO" id="GO:0005737">
    <property type="term" value="C:cytoplasm"/>
    <property type="evidence" value="ECO:0007669"/>
    <property type="project" value="TreeGrafter"/>
</dbReference>
<feature type="domain" description="JmjC" evidence="1">
    <location>
        <begin position="218"/>
        <end position="377"/>
    </location>
</feature>
<keyword evidence="3" id="KW-1185">Reference proteome</keyword>
<dbReference type="InterPro" id="IPR003347">
    <property type="entry name" value="JmjC_dom"/>
</dbReference>
<reference evidence="2 3" key="1">
    <citation type="submission" date="2019-07" db="EMBL/GenBank/DDBJ databases">
        <title>Genomics analysis of Aphanomyces spp. identifies a new class of oomycete effector associated with host adaptation.</title>
        <authorList>
            <person name="Gaulin E."/>
        </authorList>
    </citation>
    <scope>NUCLEOTIDE SEQUENCE [LARGE SCALE GENOMIC DNA]</scope>
    <source>
        <strain evidence="2 3">ATCC 201684</strain>
    </source>
</reference>
<dbReference type="InterPro" id="IPR050910">
    <property type="entry name" value="JMJD6_ArgDemeth/LysHydrox"/>
</dbReference>
<accession>A0A6G0XUZ2</accession>
<dbReference type="InterPro" id="IPR036047">
    <property type="entry name" value="F-box-like_dom_sf"/>
</dbReference>
<dbReference type="AlphaFoldDB" id="A0A6G0XUZ2"/>
<dbReference type="SUPFAM" id="SSF81383">
    <property type="entry name" value="F-box domain"/>
    <property type="match status" value="1"/>
</dbReference>
<protein>
    <recommendedName>
        <fullName evidence="1">JmjC domain-containing protein</fullName>
    </recommendedName>
</protein>
<dbReference type="VEuPathDB" id="FungiDB:AeMF1_000722"/>
<name>A0A6G0XUZ2_9STRA</name>
<dbReference type="PROSITE" id="PS51184">
    <property type="entry name" value="JMJC"/>
    <property type="match status" value="1"/>
</dbReference>
<evidence type="ECO:0000313" key="2">
    <source>
        <dbReference type="EMBL" id="KAF0744269.1"/>
    </source>
</evidence>
<dbReference type="Pfam" id="PF13621">
    <property type="entry name" value="Cupin_8"/>
    <property type="match status" value="1"/>
</dbReference>
<sequence>MVVMASLTDHLKAYLTLFLDAEDLQATSQVSKVWFIFCNEEPLWMLQVLRKHQGQFTYRHSWKYVFYHPREDVPFPSRPCISMPPTAFTSDFLYRRYCRCHMDVSNFTPDKSTVSQLIPRFSIDDVTPTSFFSQFARRPVVLTNAMTTWPAFAHDSPRGWTLPHLVTRYGDVSCRVTHNLDVSKEEPTLRMTLADFATYTASQHDETPLYIFDADFGTAMPELLDDYSIPSVFQEDLLSLLPTASRPDFRWIVIGPARSGASWHVDPVKTSAWNALVVGRKRWALYPPGRQPPGITLLEEDIASPSITTLDWYLHVYPTLADEDKPMEIIQEPGDVISVPSGWWHAVLNLEMTVAVTQNFVDAHNVSDFIESLIRDGDLHQLEPIEAAVKKANLPVLPRLFQLHQMPSDEGCTDEAAMVEFAFSDAKRWEPRIRHVVDSTPQMSDWLSQHTREKPWTAARTIESLTSRVNPTFSVHGLWAFKFFSPLNRLWGTCSEAAVLTTTFPKRGNVQAATVASFHEFLVESYETECLVYDALAKANVELAPTLVASGYLRGDSTWRWPYIVTSFNPQLVSLDQVLKTQGGLKLESWHALVDWLGSKWFPAFHALEVPKDRLGLFQTPISSLQWYIEYLQRRRDGLFATHAQDNEMPRHLLAQLDAYLPTDANALVDSQATRVVFVHQDLTDENILGRISDLDSFLDQLDDDKDKKTLREFCKAHGIGTANDLVECEPWDQTGTSHAVRWKLFKLSQAKKTLTTSFALKEDQTTDKNADKVYQGSITWTPEVVIDFADTKTGDPLWDLVPVLFSTLHGDVDLCRRLLQTSYWRNQIDAATFPQRMMQLTLLHPSQCIRALFHYFPQTTSLPTWEQVADLVFSPMVAKLDDIKTAAKAP</sequence>
<dbReference type="PANTHER" id="PTHR12480">
    <property type="entry name" value="ARGININE DEMETHYLASE AND LYSYL-HYDROXYLASE JMJD"/>
    <property type="match status" value="1"/>
</dbReference>
<dbReference type="SUPFAM" id="SSF51197">
    <property type="entry name" value="Clavaminate synthase-like"/>
    <property type="match status" value="1"/>
</dbReference>
<dbReference type="SMART" id="SM00558">
    <property type="entry name" value="JmjC"/>
    <property type="match status" value="1"/>
</dbReference>
<dbReference type="EMBL" id="VJMJ01000009">
    <property type="protein sequence ID" value="KAF0744269.1"/>
    <property type="molecule type" value="Genomic_DNA"/>
</dbReference>
<dbReference type="InterPro" id="IPR041667">
    <property type="entry name" value="Cupin_8"/>
</dbReference>
<comment type="caution">
    <text evidence="2">The sequence shown here is derived from an EMBL/GenBank/DDBJ whole genome shotgun (WGS) entry which is preliminary data.</text>
</comment>